<protein>
    <submittedName>
        <fullName evidence="3">Uncharacterized protein</fullName>
    </submittedName>
</protein>
<dbReference type="AlphaFoldDB" id="K1R671"/>
<reference evidence="3" key="1">
    <citation type="journal article" date="2012" name="Nature">
        <title>The oyster genome reveals stress adaptation and complexity of shell formation.</title>
        <authorList>
            <person name="Zhang G."/>
            <person name="Fang X."/>
            <person name="Guo X."/>
            <person name="Li L."/>
            <person name="Luo R."/>
            <person name="Xu F."/>
            <person name="Yang P."/>
            <person name="Zhang L."/>
            <person name="Wang X."/>
            <person name="Qi H."/>
            <person name="Xiong Z."/>
            <person name="Que H."/>
            <person name="Xie Y."/>
            <person name="Holland P.W."/>
            <person name="Paps J."/>
            <person name="Zhu Y."/>
            <person name="Wu F."/>
            <person name="Chen Y."/>
            <person name="Wang J."/>
            <person name="Peng C."/>
            <person name="Meng J."/>
            <person name="Yang L."/>
            <person name="Liu J."/>
            <person name="Wen B."/>
            <person name="Zhang N."/>
            <person name="Huang Z."/>
            <person name="Zhu Q."/>
            <person name="Feng Y."/>
            <person name="Mount A."/>
            <person name="Hedgecock D."/>
            <person name="Xu Z."/>
            <person name="Liu Y."/>
            <person name="Domazet-Loso T."/>
            <person name="Du Y."/>
            <person name="Sun X."/>
            <person name="Zhang S."/>
            <person name="Liu B."/>
            <person name="Cheng P."/>
            <person name="Jiang X."/>
            <person name="Li J."/>
            <person name="Fan D."/>
            <person name="Wang W."/>
            <person name="Fu W."/>
            <person name="Wang T."/>
            <person name="Wang B."/>
            <person name="Zhang J."/>
            <person name="Peng Z."/>
            <person name="Li Y."/>
            <person name="Li N."/>
            <person name="Wang J."/>
            <person name="Chen M."/>
            <person name="He Y."/>
            <person name="Tan F."/>
            <person name="Song X."/>
            <person name="Zheng Q."/>
            <person name="Huang R."/>
            <person name="Yang H."/>
            <person name="Du X."/>
            <person name="Chen L."/>
            <person name="Yang M."/>
            <person name="Gaffney P.M."/>
            <person name="Wang S."/>
            <person name="Luo L."/>
            <person name="She Z."/>
            <person name="Ming Y."/>
            <person name="Huang W."/>
            <person name="Zhang S."/>
            <person name="Huang B."/>
            <person name="Zhang Y."/>
            <person name="Qu T."/>
            <person name="Ni P."/>
            <person name="Miao G."/>
            <person name="Wang J."/>
            <person name="Wang Q."/>
            <person name="Steinberg C.E."/>
            <person name="Wang H."/>
            <person name="Li N."/>
            <person name="Qian L."/>
            <person name="Zhang G."/>
            <person name="Li Y."/>
            <person name="Yang H."/>
            <person name="Liu X."/>
            <person name="Wang J."/>
            <person name="Yin Y."/>
            <person name="Wang J."/>
        </authorList>
    </citation>
    <scope>NUCLEOTIDE SEQUENCE [LARGE SCALE GENOMIC DNA]</scope>
    <source>
        <strain evidence="3">05x7-T-G4-1.051#20</strain>
    </source>
</reference>
<evidence type="ECO:0000256" key="1">
    <source>
        <dbReference type="SAM" id="MobiDB-lite"/>
    </source>
</evidence>
<organism evidence="3">
    <name type="scientific">Magallana gigas</name>
    <name type="common">Pacific oyster</name>
    <name type="synonym">Crassostrea gigas</name>
    <dbReference type="NCBI Taxonomy" id="29159"/>
    <lineage>
        <taxon>Eukaryota</taxon>
        <taxon>Metazoa</taxon>
        <taxon>Spiralia</taxon>
        <taxon>Lophotrochozoa</taxon>
        <taxon>Mollusca</taxon>
        <taxon>Bivalvia</taxon>
        <taxon>Autobranchia</taxon>
        <taxon>Pteriomorphia</taxon>
        <taxon>Ostreida</taxon>
        <taxon>Ostreoidea</taxon>
        <taxon>Ostreidae</taxon>
        <taxon>Magallana</taxon>
    </lineage>
</organism>
<proteinExistence type="predicted"/>
<feature type="region of interest" description="Disordered" evidence="1">
    <location>
        <begin position="109"/>
        <end position="266"/>
    </location>
</feature>
<accession>K1R671</accession>
<dbReference type="EMBL" id="JH817764">
    <property type="protein sequence ID" value="EKC39009.1"/>
    <property type="molecule type" value="Genomic_DNA"/>
</dbReference>
<keyword evidence="2" id="KW-0812">Transmembrane</keyword>
<dbReference type="InParanoid" id="K1R671"/>
<evidence type="ECO:0000313" key="3">
    <source>
        <dbReference type="EMBL" id="EKC39009.1"/>
    </source>
</evidence>
<sequence length="266" mass="28947">MGLVHGLTMYVADLATLRSGEVLNDQQDIRDYDVVIGCLNEKSCHWVAVKCPHTAGLHILWDFLFKVNKAFNTALSAIITAAIGAIEFVLWFPVRKYRDIFLRRERRSAVPTRPRGQLERPTHAPSRACDPTLKQKSGTIAAREPSATRPSPPCTTTISSGLGEISQPTGPTQPSCPSAALGIRPDSSGNQGCCNPAEDHLESGHPSPVPPYEEAGGTEAPLHHRPQLGGEDQVPQLQPAEGVLQVYSRGVPEHDPLPLCRSFREQ</sequence>
<feature type="compositionally biased region" description="Polar residues" evidence="1">
    <location>
        <begin position="154"/>
        <end position="176"/>
    </location>
</feature>
<feature type="compositionally biased region" description="Basic and acidic residues" evidence="1">
    <location>
        <begin position="251"/>
        <end position="266"/>
    </location>
</feature>
<feature type="transmembrane region" description="Helical" evidence="2">
    <location>
        <begin position="70"/>
        <end position="94"/>
    </location>
</feature>
<name>K1R671_MAGGI</name>
<dbReference type="HOGENOM" id="CLU_1046792_0_0_1"/>
<gene>
    <name evidence="3" type="ORF">CGI_10011688</name>
</gene>
<evidence type="ECO:0000256" key="2">
    <source>
        <dbReference type="SAM" id="Phobius"/>
    </source>
</evidence>
<keyword evidence="2" id="KW-1133">Transmembrane helix</keyword>
<keyword evidence="2" id="KW-0472">Membrane</keyword>